<dbReference type="AlphaFoldDB" id="A0A143QSD5"/>
<dbReference type="InterPro" id="IPR003673">
    <property type="entry name" value="CoA-Trfase_fam_III"/>
</dbReference>
<dbReference type="Gene3D" id="3.30.1540.10">
    <property type="entry name" value="formyl-coa transferase, domain 3"/>
    <property type="match status" value="1"/>
</dbReference>
<dbReference type="EC" id="2.8.3.19" evidence="2"/>
<evidence type="ECO:0000313" key="3">
    <source>
        <dbReference type="Proteomes" id="UP000076038"/>
    </source>
</evidence>
<dbReference type="Pfam" id="PF02515">
    <property type="entry name" value="CoA_transf_3"/>
    <property type="match status" value="1"/>
</dbReference>
<keyword evidence="1 2" id="KW-0808">Transferase</keyword>
<dbReference type="RefSeq" id="WP_063216790.1">
    <property type="nucleotide sequence ID" value="NZ_CP015220.1"/>
</dbReference>
<dbReference type="Gene3D" id="3.40.50.10540">
    <property type="entry name" value="Crotonobetainyl-coa:carnitine coa-transferase, domain 1"/>
    <property type="match status" value="1"/>
</dbReference>
<evidence type="ECO:0000256" key="1">
    <source>
        <dbReference type="ARBA" id="ARBA00022679"/>
    </source>
</evidence>
<name>A0A143QSD5_RHOFA</name>
<dbReference type="PANTHER" id="PTHR48207:SF3">
    <property type="entry name" value="SUCCINATE--HYDROXYMETHYLGLUTARATE COA-TRANSFERASE"/>
    <property type="match status" value="1"/>
</dbReference>
<dbReference type="InterPro" id="IPR044855">
    <property type="entry name" value="CoA-Trfase_III_dom3_sf"/>
</dbReference>
<dbReference type="InterPro" id="IPR050483">
    <property type="entry name" value="CoA-transferase_III_domain"/>
</dbReference>
<keyword evidence="3" id="KW-1185">Reference proteome</keyword>
<reference evidence="3" key="2">
    <citation type="submission" date="2016-04" db="EMBL/GenBank/DDBJ databases">
        <title>Complete Genome and Plasmid Sequences for Rhodococcus fascians D188 and Draft Sequences for Rhodococcus spp. Isolates PBTS 1 and PBTS 2.</title>
        <authorList>
            <person name="Stamer R."/>
            <person name="Vereecke D."/>
            <person name="Zhang Y."/>
            <person name="Schilkey F."/>
            <person name="Devitt N."/>
            <person name="Randall J."/>
        </authorList>
    </citation>
    <scope>NUCLEOTIDE SEQUENCE [LARGE SCALE GENOMIC DNA]</scope>
    <source>
        <strain evidence="3">PBTS2</strain>
    </source>
</reference>
<dbReference type="PANTHER" id="PTHR48207">
    <property type="entry name" value="SUCCINATE--HYDROXYMETHYLGLUTARATE COA-TRANSFERASE"/>
    <property type="match status" value="1"/>
</dbReference>
<accession>A0A143QSD5</accession>
<dbReference type="EMBL" id="CP015220">
    <property type="protein sequence ID" value="AMY26065.1"/>
    <property type="molecule type" value="Genomic_DNA"/>
</dbReference>
<gene>
    <name evidence="2" type="primary">uctC_3</name>
    <name evidence="2" type="ORF">A3Q41_04801</name>
</gene>
<sequence length="405" mass="44226">MRPLEDVRIISLEQYGAGPFGSLHLADLGADVIKIEDPSVGGDVGRYVPPYNEGEDSLFFESFNRNKRSLSLDLSTPSGRAVFEDLVRTSDAVYSNLRGDVPEKIGITYDQLKHLNPAIVCCSLTGFGMTGPRSKEPGYDYILQGLAGWMSVTGDPDGPPTKSGLSLVDYSGGFVAAISLLSGLHAAKRDGIGGDCDVSLYDTAMSLLTYPATWHLNAGFEPIRTKNSAHPSLVPFQAFEATDGWLIVGCAKEKFWDRLVVAIDRPDLGADPRFSNFSLRGKYQDVLLPILEEVFATNTVDHWLSKLGPAGVPSGPINDVEHALTEPHTLARNLVVETEHPVYNTVRQVASPVNFGSEAKQYRRAPQRNEHFDDIVRDQLGYDDERVAKLKAEGAFGTAKDEVRA</sequence>
<dbReference type="PATRIC" id="fig|1653479.3.peg.4855"/>
<organism evidence="2 3">
    <name type="scientific">Rhodococcoides fascians</name>
    <name type="common">Rhodococcus fascians</name>
    <dbReference type="NCBI Taxonomy" id="1828"/>
    <lineage>
        <taxon>Bacteria</taxon>
        <taxon>Bacillati</taxon>
        <taxon>Actinomycetota</taxon>
        <taxon>Actinomycetes</taxon>
        <taxon>Mycobacteriales</taxon>
        <taxon>Nocardiaceae</taxon>
        <taxon>Rhodococcoides</taxon>
    </lineage>
</organism>
<dbReference type="Proteomes" id="UP000076038">
    <property type="component" value="Chromosome"/>
</dbReference>
<dbReference type="OrthoDB" id="9797653at2"/>
<dbReference type="GO" id="GO:0008410">
    <property type="term" value="F:CoA-transferase activity"/>
    <property type="evidence" value="ECO:0007669"/>
    <property type="project" value="TreeGrafter"/>
</dbReference>
<reference evidence="2 3" key="1">
    <citation type="journal article" date="2016" name="Genome Announc.">
        <title>Complete Genome and Plasmid Sequences for Rhodococcus fascians D188 and Draft Sequences for Rhodococcus Isolates PBTS 1 and PBTS 2.</title>
        <authorList>
            <person name="Stamler R.A."/>
            <person name="Vereecke D."/>
            <person name="Zhang Y."/>
            <person name="Schilkey F."/>
            <person name="Devitt N."/>
            <person name="Randall J.J."/>
        </authorList>
    </citation>
    <scope>NUCLEOTIDE SEQUENCE [LARGE SCALE GENOMIC DNA]</scope>
    <source>
        <strain evidence="2 3">PBTS2</strain>
    </source>
</reference>
<proteinExistence type="predicted"/>
<dbReference type="SUPFAM" id="SSF89796">
    <property type="entry name" value="CoA-transferase family III (CaiB/BaiF)"/>
    <property type="match status" value="1"/>
</dbReference>
<dbReference type="InterPro" id="IPR023606">
    <property type="entry name" value="CoA-Trfase_III_dom_1_sf"/>
</dbReference>
<protein>
    <submittedName>
        <fullName evidence="2">Acetyl-CoA:oxalate CoA-transferase</fullName>
        <ecNumber evidence="2">2.8.3.19</ecNumber>
    </submittedName>
</protein>
<evidence type="ECO:0000313" key="2">
    <source>
        <dbReference type="EMBL" id="AMY26065.1"/>
    </source>
</evidence>
<dbReference type="KEGG" id="rhs:A3Q41_04801"/>